<feature type="signal peptide" evidence="1">
    <location>
        <begin position="1"/>
        <end position="21"/>
    </location>
</feature>
<proteinExistence type="predicted"/>
<organism evidence="2 3">
    <name type="scientific">Popillia japonica</name>
    <name type="common">Japanese beetle</name>
    <dbReference type="NCBI Taxonomy" id="7064"/>
    <lineage>
        <taxon>Eukaryota</taxon>
        <taxon>Metazoa</taxon>
        <taxon>Ecdysozoa</taxon>
        <taxon>Arthropoda</taxon>
        <taxon>Hexapoda</taxon>
        <taxon>Insecta</taxon>
        <taxon>Pterygota</taxon>
        <taxon>Neoptera</taxon>
        <taxon>Endopterygota</taxon>
        <taxon>Coleoptera</taxon>
        <taxon>Polyphaga</taxon>
        <taxon>Scarabaeiformia</taxon>
        <taxon>Scarabaeidae</taxon>
        <taxon>Rutelinae</taxon>
        <taxon>Popillia</taxon>
    </lineage>
</organism>
<evidence type="ECO:0000256" key="1">
    <source>
        <dbReference type="SAM" id="SignalP"/>
    </source>
</evidence>
<reference evidence="2 3" key="1">
    <citation type="journal article" date="2024" name="BMC Genomics">
        <title>De novo assembly and annotation of Popillia japonica's genome with initial clues to its potential as an invasive pest.</title>
        <authorList>
            <person name="Cucini C."/>
            <person name="Boschi S."/>
            <person name="Funari R."/>
            <person name="Cardaioli E."/>
            <person name="Iannotti N."/>
            <person name="Marturano G."/>
            <person name="Paoli F."/>
            <person name="Bruttini M."/>
            <person name="Carapelli A."/>
            <person name="Frati F."/>
            <person name="Nardi F."/>
        </authorList>
    </citation>
    <scope>NUCLEOTIDE SEQUENCE [LARGE SCALE GENOMIC DNA]</scope>
    <source>
        <strain evidence="2">DMR45628</strain>
    </source>
</reference>
<evidence type="ECO:0000313" key="3">
    <source>
        <dbReference type="Proteomes" id="UP001458880"/>
    </source>
</evidence>
<feature type="chain" id="PRO_5043620820" evidence="1">
    <location>
        <begin position="22"/>
        <end position="146"/>
    </location>
</feature>
<evidence type="ECO:0000313" key="2">
    <source>
        <dbReference type="EMBL" id="KAK9753971.1"/>
    </source>
</evidence>
<accession>A0AAW1N647</accession>
<name>A0AAW1N647_POPJA</name>
<dbReference type="AlphaFoldDB" id="A0AAW1N647"/>
<dbReference type="Proteomes" id="UP001458880">
    <property type="component" value="Unassembled WGS sequence"/>
</dbReference>
<sequence length="146" mass="16172">MKGFLLIAGIVLVLLIGEVRLEIPGHQDCYETIGGGVCLDHNHTIIPCNRSNECAFIFHCPENFSADGAACYYQYGIETCPGISSLNYSLDFNRDYEILPRRSDDLIEEEGSGTGICSFNVKEFLAFGGTMPVFELQFDRVNGKMS</sequence>
<keyword evidence="1" id="KW-0732">Signal</keyword>
<protein>
    <submittedName>
        <fullName evidence="2">Uncharacterized protein</fullName>
    </submittedName>
</protein>
<comment type="caution">
    <text evidence="2">The sequence shown here is derived from an EMBL/GenBank/DDBJ whole genome shotgun (WGS) entry which is preliminary data.</text>
</comment>
<gene>
    <name evidence="2" type="ORF">QE152_g1477</name>
</gene>
<dbReference type="EMBL" id="JASPKY010000009">
    <property type="protein sequence ID" value="KAK9753971.1"/>
    <property type="molecule type" value="Genomic_DNA"/>
</dbReference>
<keyword evidence="3" id="KW-1185">Reference proteome</keyword>